<comment type="caution">
    <text evidence="2">The sequence shown here is derived from an EMBL/GenBank/DDBJ whole genome shotgun (WGS) entry which is preliminary data.</text>
</comment>
<sequence>MSAVGTRVTSGSCGDGRYVKGQIKKKPAQGRLSWPRRWFLVVSLRLFFVLDFLSNAILTRRMSH</sequence>
<evidence type="ECO:0000313" key="2">
    <source>
        <dbReference type="EMBL" id="PWC11129.1"/>
    </source>
</evidence>
<feature type="transmembrane region" description="Helical" evidence="1">
    <location>
        <begin position="38"/>
        <end position="58"/>
    </location>
</feature>
<accession>A0A2U1TP24</accession>
<dbReference type="EMBL" id="QDKJ01000011">
    <property type="protein sequence ID" value="PWC11129.1"/>
    <property type="molecule type" value="Genomic_DNA"/>
</dbReference>
<proteinExistence type="predicted"/>
<organism evidence="2 3">
    <name type="scientific">Brenneria roseae subsp. americana</name>
    <dbReference type="NCBI Taxonomy" id="1508507"/>
    <lineage>
        <taxon>Bacteria</taxon>
        <taxon>Pseudomonadati</taxon>
        <taxon>Pseudomonadota</taxon>
        <taxon>Gammaproteobacteria</taxon>
        <taxon>Enterobacterales</taxon>
        <taxon>Pectobacteriaceae</taxon>
        <taxon>Brenneria</taxon>
    </lineage>
</organism>
<reference evidence="2 3" key="1">
    <citation type="submission" date="2018-04" db="EMBL/GenBank/DDBJ databases">
        <title>Brenneria corticis sp.nov.</title>
        <authorList>
            <person name="Li Y."/>
        </authorList>
    </citation>
    <scope>NUCLEOTIDE SEQUENCE [LARGE SCALE GENOMIC DNA]</scope>
    <source>
        <strain evidence="2 3">LMG 27715</strain>
    </source>
</reference>
<gene>
    <name evidence="2" type="ORF">B4923_14655</name>
</gene>
<evidence type="ECO:0000313" key="3">
    <source>
        <dbReference type="Proteomes" id="UP000245138"/>
    </source>
</evidence>
<protein>
    <submittedName>
        <fullName evidence="2">Uncharacterized protein</fullName>
    </submittedName>
</protein>
<dbReference type="Proteomes" id="UP000245138">
    <property type="component" value="Unassembled WGS sequence"/>
</dbReference>
<keyword evidence="1" id="KW-0472">Membrane</keyword>
<keyword evidence="1" id="KW-1133">Transmembrane helix</keyword>
<dbReference type="AlphaFoldDB" id="A0A2U1TP24"/>
<evidence type="ECO:0000256" key="1">
    <source>
        <dbReference type="SAM" id="Phobius"/>
    </source>
</evidence>
<keyword evidence="1" id="KW-0812">Transmembrane</keyword>
<keyword evidence="3" id="KW-1185">Reference proteome</keyword>
<name>A0A2U1TP24_9GAMM</name>